<keyword evidence="3" id="KW-1185">Reference proteome</keyword>
<comment type="caution">
    <text evidence="2">The sequence shown here is derived from an EMBL/GenBank/DDBJ whole genome shotgun (WGS) entry which is preliminary data.</text>
</comment>
<evidence type="ECO:0000313" key="3">
    <source>
        <dbReference type="Proteomes" id="UP000815325"/>
    </source>
</evidence>
<evidence type="ECO:0000259" key="1">
    <source>
        <dbReference type="PROSITE" id="PS50011"/>
    </source>
</evidence>
<dbReference type="Pfam" id="PF00069">
    <property type="entry name" value="Pkinase"/>
    <property type="match status" value="1"/>
</dbReference>
<evidence type="ECO:0000313" key="2">
    <source>
        <dbReference type="EMBL" id="KAF5843451.1"/>
    </source>
</evidence>
<dbReference type="Proteomes" id="UP000815325">
    <property type="component" value="Unassembled WGS sequence"/>
</dbReference>
<dbReference type="PROSITE" id="PS50011">
    <property type="entry name" value="PROTEIN_KINASE_DOM"/>
    <property type="match status" value="1"/>
</dbReference>
<dbReference type="PROSITE" id="PS00108">
    <property type="entry name" value="PROTEIN_KINASE_ST"/>
    <property type="match status" value="1"/>
</dbReference>
<gene>
    <name evidence="2" type="ORF">DUNSADRAFT_15746</name>
</gene>
<dbReference type="PANTHER" id="PTHR44329:SF214">
    <property type="entry name" value="PROTEIN KINASE DOMAIN-CONTAINING PROTEIN"/>
    <property type="match status" value="1"/>
</dbReference>
<accession>A0ABQ7H9C3</accession>
<dbReference type="InterPro" id="IPR011009">
    <property type="entry name" value="Kinase-like_dom_sf"/>
</dbReference>
<dbReference type="InterPro" id="IPR051681">
    <property type="entry name" value="Ser/Thr_Kinases-Pseudokinases"/>
</dbReference>
<dbReference type="SUPFAM" id="SSF56112">
    <property type="entry name" value="Protein kinase-like (PK-like)"/>
    <property type="match status" value="1"/>
</dbReference>
<dbReference type="EMBL" id="MU069442">
    <property type="protein sequence ID" value="KAF5843451.1"/>
    <property type="molecule type" value="Genomic_DNA"/>
</dbReference>
<protein>
    <submittedName>
        <fullName evidence="2">Kinase-like domain-containing protein</fullName>
    </submittedName>
</protein>
<organism evidence="2 3">
    <name type="scientific">Dunaliella salina</name>
    <name type="common">Green alga</name>
    <name type="synonym">Protococcus salinus</name>
    <dbReference type="NCBI Taxonomy" id="3046"/>
    <lineage>
        <taxon>Eukaryota</taxon>
        <taxon>Viridiplantae</taxon>
        <taxon>Chlorophyta</taxon>
        <taxon>core chlorophytes</taxon>
        <taxon>Chlorophyceae</taxon>
        <taxon>CS clade</taxon>
        <taxon>Chlamydomonadales</taxon>
        <taxon>Dunaliellaceae</taxon>
        <taxon>Dunaliella</taxon>
    </lineage>
</organism>
<dbReference type="Gene3D" id="1.10.510.10">
    <property type="entry name" value="Transferase(Phosphotransferase) domain 1"/>
    <property type="match status" value="1"/>
</dbReference>
<dbReference type="InterPro" id="IPR008271">
    <property type="entry name" value="Ser/Thr_kinase_AS"/>
</dbReference>
<reference evidence="2" key="1">
    <citation type="submission" date="2017-08" db="EMBL/GenBank/DDBJ databases">
        <authorList>
            <person name="Polle J.E."/>
            <person name="Barry K."/>
            <person name="Cushman J."/>
            <person name="Schmutz J."/>
            <person name="Tran D."/>
            <person name="Hathwaick L.T."/>
            <person name="Yim W.C."/>
            <person name="Jenkins J."/>
            <person name="Mckie-Krisberg Z.M."/>
            <person name="Prochnik S."/>
            <person name="Lindquist E."/>
            <person name="Dockter R.B."/>
            <person name="Adam C."/>
            <person name="Molina H."/>
            <person name="Bunkerborg J."/>
            <person name="Jin E."/>
            <person name="Buchheim M."/>
            <person name="Magnuson J."/>
        </authorList>
    </citation>
    <scope>NUCLEOTIDE SEQUENCE</scope>
    <source>
        <strain evidence="2">CCAP 19/18</strain>
    </source>
</reference>
<dbReference type="PANTHER" id="PTHR44329">
    <property type="entry name" value="SERINE/THREONINE-PROTEIN KINASE TNNI3K-RELATED"/>
    <property type="match status" value="1"/>
</dbReference>
<sequence length="244" mass="27352">MLQVSTYFYDIRPVSHDDSAAVRSGLQVEGMTGVVDDWKLYLILEYCHFTLSYATTANFLHRGEKPRVDMILLLLLDMAKGMLYLHDHKIIHGDLKPENVLLKVDGQSPSRLVAKITDFGLAINLGPTATHVSNISTGTPFYCAPEVPLNGRATQASDVFSFGVVMAEVCSKTPPWINVGGEFHVNPRFPNFGSDMPRAFESLAMRCLQLDLTKRPGFQEIVSSLEGLHRMFREQELPRFRVAH</sequence>
<proteinExistence type="predicted"/>
<dbReference type="SMART" id="SM00220">
    <property type="entry name" value="S_TKc"/>
    <property type="match status" value="1"/>
</dbReference>
<feature type="domain" description="Protein kinase" evidence="1">
    <location>
        <begin position="1"/>
        <end position="232"/>
    </location>
</feature>
<dbReference type="InterPro" id="IPR000719">
    <property type="entry name" value="Prot_kinase_dom"/>
</dbReference>
<name>A0ABQ7H9C3_DUNSA</name>